<evidence type="ECO:0000256" key="6">
    <source>
        <dbReference type="SAM" id="MobiDB-lite"/>
    </source>
</evidence>
<feature type="domain" description="ABC transporter" evidence="7">
    <location>
        <begin position="28"/>
        <end position="269"/>
    </location>
</feature>
<keyword evidence="5 8" id="KW-0067">ATP-binding</keyword>
<dbReference type="RefSeq" id="WP_150684326.1">
    <property type="nucleotide sequence ID" value="NZ_CABPSI010000003.1"/>
</dbReference>
<dbReference type="InterPro" id="IPR032823">
    <property type="entry name" value="BCA_ABC_TP_C"/>
</dbReference>
<evidence type="ECO:0000256" key="5">
    <source>
        <dbReference type="ARBA" id="ARBA00022840"/>
    </source>
</evidence>
<dbReference type="GO" id="GO:0005524">
    <property type="term" value="F:ATP binding"/>
    <property type="evidence" value="ECO:0007669"/>
    <property type="project" value="UniProtKB-KW"/>
</dbReference>
<evidence type="ECO:0000259" key="7">
    <source>
        <dbReference type="PROSITE" id="PS50893"/>
    </source>
</evidence>
<name>A0A5E4V992_9BURK</name>
<reference evidence="8 9" key="1">
    <citation type="submission" date="2019-08" db="EMBL/GenBank/DDBJ databases">
        <authorList>
            <person name="Peeters C."/>
        </authorList>
    </citation>
    <scope>NUCLEOTIDE SEQUENCE [LARGE SCALE GENOMIC DNA]</scope>
    <source>
        <strain evidence="8 9">LMG 31115</strain>
    </source>
</reference>
<evidence type="ECO:0000256" key="4">
    <source>
        <dbReference type="ARBA" id="ARBA00022741"/>
    </source>
</evidence>
<keyword evidence="1" id="KW-0813">Transport</keyword>
<evidence type="ECO:0000313" key="8">
    <source>
        <dbReference type="EMBL" id="VVE08383.1"/>
    </source>
</evidence>
<keyword evidence="2" id="KW-1003">Cell membrane</keyword>
<accession>A0A5E4V992</accession>
<dbReference type="Pfam" id="PF12399">
    <property type="entry name" value="BCA_ABC_TP_C"/>
    <property type="match status" value="1"/>
</dbReference>
<evidence type="ECO:0000256" key="2">
    <source>
        <dbReference type="ARBA" id="ARBA00022475"/>
    </source>
</evidence>
<dbReference type="Gene3D" id="3.40.50.300">
    <property type="entry name" value="P-loop containing nucleotide triphosphate hydrolases"/>
    <property type="match status" value="1"/>
</dbReference>
<sequence length="285" mass="30426">MTRTQRSVGTAGGAGSAGSASAGAQPILSVRGVRKSFGRTQVLHDVDLTLAPGERLAIIGPNGAGKSTLFDVISGRTSPDEGRVLLDARDVTGRPPHIISRLGLSRSFQTSQLFLDTSVVDHLRCAALWPSGHRYTFWRSMRGLRDVTAISEDWLVRLGLDTRRDDPAGALSYAEQRILEIGLCAAAAGQVMLLDEPTAGMSQSESARVVALIAELSRGRSLLMIEHDMQVVFSLADRIAVLARGKIIACDVPARIREHPDVRTAYLGEYADALGAATVEGGRDA</sequence>
<protein>
    <submittedName>
        <fullName evidence="8">Galactose/methyl galactoside import ATP-binding protein MglA</fullName>
        <ecNumber evidence="8">3.6.3.17</ecNumber>
    </submittedName>
</protein>
<evidence type="ECO:0000256" key="3">
    <source>
        <dbReference type="ARBA" id="ARBA00022519"/>
    </source>
</evidence>
<feature type="region of interest" description="Disordered" evidence="6">
    <location>
        <begin position="1"/>
        <end position="22"/>
    </location>
</feature>
<gene>
    <name evidence="8" type="primary">mglA_1</name>
    <name evidence="8" type="ORF">PIN31115_02482</name>
</gene>
<dbReference type="PANTHER" id="PTHR45772:SF9">
    <property type="entry name" value="CONSERVED COMPONENT OF ABC TRANSPORTER FOR NATURAL AMINO ACIDS"/>
    <property type="match status" value="1"/>
</dbReference>
<keyword evidence="9" id="KW-1185">Reference proteome</keyword>
<organism evidence="8 9">
    <name type="scientific">Pandoraea iniqua</name>
    <dbReference type="NCBI Taxonomy" id="2508288"/>
    <lineage>
        <taxon>Bacteria</taxon>
        <taxon>Pseudomonadati</taxon>
        <taxon>Pseudomonadota</taxon>
        <taxon>Betaproteobacteria</taxon>
        <taxon>Burkholderiales</taxon>
        <taxon>Burkholderiaceae</taxon>
        <taxon>Pandoraea</taxon>
    </lineage>
</organism>
<dbReference type="InterPro" id="IPR003439">
    <property type="entry name" value="ABC_transporter-like_ATP-bd"/>
</dbReference>
<dbReference type="GO" id="GO:0005886">
    <property type="term" value="C:plasma membrane"/>
    <property type="evidence" value="ECO:0007669"/>
    <property type="project" value="TreeGrafter"/>
</dbReference>
<dbReference type="GO" id="GO:0016887">
    <property type="term" value="F:ATP hydrolysis activity"/>
    <property type="evidence" value="ECO:0007669"/>
    <property type="project" value="InterPro"/>
</dbReference>
<evidence type="ECO:0000256" key="1">
    <source>
        <dbReference type="ARBA" id="ARBA00022448"/>
    </source>
</evidence>
<keyword evidence="3" id="KW-0472">Membrane</keyword>
<keyword evidence="8" id="KW-0378">Hydrolase</keyword>
<dbReference type="PROSITE" id="PS50893">
    <property type="entry name" value="ABC_TRANSPORTER_2"/>
    <property type="match status" value="1"/>
</dbReference>
<dbReference type="SMART" id="SM00382">
    <property type="entry name" value="AAA"/>
    <property type="match status" value="1"/>
</dbReference>
<dbReference type="AlphaFoldDB" id="A0A5E4V992"/>
<dbReference type="Pfam" id="PF00005">
    <property type="entry name" value="ABC_tran"/>
    <property type="match status" value="1"/>
</dbReference>
<dbReference type="EMBL" id="CABPSI010000003">
    <property type="protein sequence ID" value="VVE08383.1"/>
    <property type="molecule type" value="Genomic_DNA"/>
</dbReference>
<evidence type="ECO:0000313" key="9">
    <source>
        <dbReference type="Proteomes" id="UP000333828"/>
    </source>
</evidence>
<dbReference type="Proteomes" id="UP000333828">
    <property type="component" value="Unassembled WGS sequence"/>
</dbReference>
<dbReference type="SUPFAM" id="SSF52540">
    <property type="entry name" value="P-loop containing nucleoside triphosphate hydrolases"/>
    <property type="match status" value="1"/>
</dbReference>
<dbReference type="CDD" id="cd03219">
    <property type="entry name" value="ABC_Mj1267_LivG_branched"/>
    <property type="match status" value="1"/>
</dbReference>
<dbReference type="InterPro" id="IPR027417">
    <property type="entry name" value="P-loop_NTPase"/>
</dbReference>
<dbReference type="PANTHER" id="PTHR45772">
    <property type="entry name" value="CONSERVED COMPONENT OF ABC TRANSPORTER FOR NATURAL AMINO ACIDS-RELATED"/>
    <property type="match status" value="1"/>
</dbReference>
<keyword evidence="4" id="KW-0547">Nucleotide-binding</keyword>
<keyword evidence="3" id="KW-0997">Cell inner membrane</keyword>
<dbReference type="InterPro" id="IPR003593">
    <property type="entry name" value="AAA+_ATPase"/>
</dbReference>
<dbReference type="EC" id="3.6.3.17" evidence="8"/>
<proteinExistence type="predicted"/>
<dbReference type="InterPro" id="IPR051120">
    <property type="entry name" value="ABC_AA/LPS_Transport"/>
</dbReference>